<dbReference type="SUPFAM" id="SSF89360">
    <property type="entry name" value="HesB-like domain"/>
    <property type="match status" value="1"/>
</dbReference>
<dbReference type="Gene3D" id="2.60.300.12">
    <property type="entry name" value="HesB-like domain"/>
    <property type="match status" value="1"/>
</dbReference>
<reference evidence="2 3" key="1">
    <citation type="journal article" date="2016" name="Environ. Microbiol.">
        <title>New Methyloceanibacter diversity from North Sea sediments includes methanotroph containing solely the soluble methane monooxygenase.</title>
        <authorList>
            <person name="Vekeman B."/>
            <person name="Kerckhof F.M."/>
            <person name="Cremers G."/>
            <person name="de Vos P."/>
            <person name="Vandamme P."/>
            <person name="Boon N."/>
            <person name="Op den Camp H.J."/>
            <person name="Heylen K."/>
        </authorList>
    </citation>
    <scope>NUCLEOTIDE SEQUENCE [LARGE SCALE GENOMIC DNA]</scope>
    <source>
        <strain evidence="2 3">R-67174</strain>
    </source>
</reference>
<dbReference type="GO" id="GO:0016226">
    <property type="term" value="P:iron-sulfur cluster assembly"/>
    <property type="evidence" value="ECO:0007669"/>
    <property type="project" value="InterPro"/>
</dbReference>
<comment type="caution">
    <text evidence="2">The sequence shown here is derived from an EMBL/GenBank/DDBJ whole genome shotgun (WGS) entry which is preliminary data.</text>
</comment>
<gene>
    <name evidence="2" type="ORF">AUC68_10320</name>
</gene>
<proteinExistence type="predicted"/>
<accession>A0A1E3VYC5</accession>
<protein>
    <submittedName>
        <fullName evidence="2">Heme biosynthesis protein HemY</fullName>
    </submittedName>
</protein>
<dbReference type="PANTHER" id="PTHR43011">
    <property type="entry name" value="IRON-SULFUR CLUSTER ASSEMBLY 2 HOMOLOG, MITOCHONDRIAL"/>
    <property type="match status" value="1"/>
</dbReference>
<organism evidence="2 3">
    <name type="scientific">Methyloceanibacter methanicus</name>
    <dbReference type="NCBI Taxonomy" id="1774968"/>
    <lineage>
        <taxon>Bacteria</taxon>
        <taxon>Pseudomonadati</taxon>
        <taxon>Pseudomonadota</taxon>
        <taxon>Alphaproteobacteria</taxon>
        <taxon>Hyphomicrobiales</taxon>
        <taxon>Hyphomicrobiaceae</taxon>
        <taxon>Methyloceanibacter</taxon>
    </lineage>
</organism>
<dbReference type="GO" id="GO:0051537">
    <property type="term" value="F:2 iron, 2 sulfur cluster binding"/>
    <property type="evidence" value="ECO:0007669"/>
    <property type="project" value="TreeGrafter"/>
</dbReference>
<name>A0A1E3VYC5_9HYPH</name>
<dbReference type="InterPro" id="IPR035903">
    <property type="entry name" value="HesB-like_dom_sf"/>
</dbReference>
<keyword evidence="3" id="KW-1185">Reference proteome</keyword>
<dbReference type="Pfam" id="PF01521">
    <property type="entry name" value="Fe-S_biosyn"/>
    <property type="match status" value="1"/>
</dbReference>
<dbReference type="STRING" id="1774968.AUC68_10320"/>
<dbReference type="Proteomes" id="UP000094501">
    <property type="component" value="Unassembled WGS sequence"/>
</dbReference>
<feature type="domain" description="Core" evidence="1">
    <location>
        <begin position="1"/>
        <end position="101"/>
    </location>
</feature>
<sequence>MSFTVTPAAEKFIRRLLMFDGGPGSALRLAVSPGGCSGLAAEFDVETTPREGDKLVEVGGLRFFLPAESRLLLEGVTIDFSETPTESGFVFHDPKASSCGCSTEEPAESVAGE</sequence>
<dbReference type="EMBL" id="LPWG01000014">
    <property type="protein sequence ID" value="ODR97916.1"/>
    <property type="molecule type" value="Genomic_DNA"/>
</dbReference>
<evidence type="ECO:0000313" key="2">
    <source>
        <dbReference type="EMBL" id="ODR97916.1"/>
    </source>
</evidence>
<dbReference type="AlphaFoldDB" id="A0A1E3VYC5"/>
<dbReference type="OrthoDB" id="7569455at2"/>
<evidence type="ECO:0000259" key="1">
    <source>
        <dbReference type="Pfam" id="PF01521"/>
    </source>
</evidence>
<evidence type="ECO:0000313" key="3">
    <source>
        <dbReference type="Proteomes" id="UP000094501"/>
    </source>
</evidence>
<dbReference type="GO" id="GO:0005506">
    <property type="term" value="F:iron ion binding"/>
    <property type="evidence" value="ECO:0007669"/>
    <property type="project" value="TreeGrafter"/>
</dbReference>
<dbReference type="NCBIfam" id="TIGR00049">
    <property type="entry name" value="iron-sulfur cluster assembly accessory protein"/>
    <property type="match status" value="1"/>
</dbReference>
<dbReference type="GO" id="GO:0051539">
    <property type="term" value="F:4 iron, 4 sulfur cluster binding"/>
    <property type="evidence" value="ECO:0007669"/>
    <property type="project" value="TreeGrafter"/>
</dbReference>
<dbReference type="InterPro" id="IPR000361">
    <property type="entry name" value="ATAP_core_dom"/>
</dbReference>
<dbReference type="InterPro" id="IPR016092">
    <property type="entry name" value="ATAP"/>
</dbReference>
<dbReference type="PANTHER" id="PTHR43011:SF1">
    <property type="entry name" value="IRON-SULFUR CLUSTER ASSEMBLY 2 HOMOLOG, MITOCHONDRIAL"/>
    <property type="match status" value="1"/>
</dbReference>
<dbReference type="RefSeq" id="WP_069438244.1">
    <property type="nucleotide sequence ID" value="NZ_LPWG01000014.1"/>
</dbReference>